<accession>A0A397WMH7</accession>
<name>A0A397WMH7_9ARCH</name>
<comment type="caution">
    <text evidence="2">The sequence shown here is derived from an EMBL/GenBank/DDBJ whole genome shotgun (WGS) entry which is preliminary data.</text>
</comment>
<evidence type="ECO:0000313" key="3">
    <source>
        <dbReference type="Proteomes" id="UP000266622"/>
    </source>
</evidence>
<dbReference type="EMBL" id="MWMI01000006">
    <property type="protein sequence ID" value="RIB35111.1"/>
    <property type="molecule type" value="Genomic_DNA"/>
</dbReference>
<dbReference type="SUPFAM" id="SSF55729">
    <property type="entry name" value="Acyl-CoA N-acyltransferases (Nat)"/>
    <property type="match status" value="1"/>
</dbReference>
<dbReference type="GO" id="GO:0005840">
    <property type="term" value="C:ribosome"/>
    <property type="evidence" value="ECO:0007669"/>
    <property type="project" value="UniProtKB-KW"/>
</dbReference>
<dbReference type="PANTHER" id="PTHR43328">
    <property type="entry name" value="ACETYLTRANSFERASE-RELATED"/>
    <property type="match status" value="1"/>
</dbReference>
<organism evidence="2 3">
    <name type="scientific">Candidatus Nanoclepta minutus</name>
    <dbReference type="NCBI Taxonomy" id="1940235"/>
    <lineage>
        <taxon>Archaea</taxon>
        <taxon>Nanobdellota</taxon>
        <taxon>Candidatus Nanoclepta</taxon>
    </lineage>
</organism>
<dbReference type="PANTHER" id="PTHR43328:SF1">
    <property type="entry name" value="N-ACETYLTRANSFERASE DOMAIN-CONTAINING PROTEIN"/>
    <property type="match status" value="1"/>
</dbReference>
<sequence length="181" mass="21812">MPGHLALKGEKISLWTLTKDDIKLIWKYYGDFELRKYLERRWQPIYYEDEEKWYENIVKNKDENIVFCIVENSSNELVGLIGLHKIDSYSKHAELGYWIWRDYWNRGYATEAVKLTLKYAFEYLNLNKVWARALESNKASQRVLEKNGFKLVGKLRRHNYTPGEGFVDELYYDLLKEEWGH</sequence>
<protein>
    <submittedName>
        <fullName evidence="2">Ribosomal protein-serine acetyltransferase</fullName>
    </submittedName>
</protein>
<dbReference type="Proteomes" id="UP000266622">
    <property type="component" value="Unassembled WGS sequence"/>
</dbReference>
<proteinExistence type="predicted"/>
<evidence type="ECO:0000313" key="2">
    <source>
        <dbReference type="EMBL" id="RIB35111.1"/>
    </source>
</evidence>
<dbReference type="GO" id="GO:0016747">
    <property type="term" value="F:acyltransferase activity, transferring groups other than amino-acyl groups"/>
    <property type="evidence" value="ECO:0007669"/>
    <property type="project" value="InterPro"/>
</dbReference>
<dbReference type="InterPro" id="IPR000182">
    <property type="entry name" value="GNAT_dom"/>
</dbReference>
<dbReference type="PROSITE" id="PS51186">
    <property type="entry name" value="GNAT"/>
    <property type="match status" value="1"/>
</dbReference>
<reference evidence="2 3" key="1">
    <citation type="journal article" date="2018" name="Syst. Appl. Microbiol.">
        <title>A new symbiotic nanoarchaeote (Candidatus Nanoclepta minutus) and its host (Zestosphaera tikiterensis gen. nov., sp. nov.) from a New Zealand hot spring.</title>
        <authorList>
            <person name="St John E."/>
            <person name="Liu Y."/>
            <person name="Podar M."/>
            <person name="Stott M.B."/>
            <person name="Meneghin J."/>
            <person name="Chen Z."/>
            <person name="Lagutin K."/>
            <person name="Mitchell K."/>
            <person name="Reysenbach A.L."/>
        </authorList>
    </citation>
    <scope>NUCLEOTIDE SEQUENCE [LARGE SCALE GENOMIC DNA]</scope>
    <source>
        <strain evidence="2">NZ3</strain>
    </source>
</reference>
<feature type="domain" description="N-acetyltransferase" evidence="1">
    <location>
        <begin position="12"/>
        <end position="173"/>
    </location>
</feature>
<keyword evidence="2" id="KW-0689">Ribosomal protein</keyword>
<dbReference type="InterPro" id="IPR016181">
    <property type="entry name" value="Acyl_CoA_acyltransferase"/>
</dbReference>
<dbReference type="Gene3D" id="3.40.630.30">
    <property type="match status" value="1"/>
</dbReference>
<keyword evidence="2" id="KW-0808">Transferase</keyword>
<dbReference type="AlphaFoldDB" id="A0A397WMH7"/>
<keyword evidence="2" id="KW-0687">Ribonucleoprotein</keyword>
<evidence type="ECO:0000259" key="1">
    <source>
        <dbReference type="PROSITE" id="PS51186"/>
    </source>
</evidence>
<dbReference type="Pfam" id="PF13302">
    <property type="entry name" value="Acetyltransf_3"/>
    <property type="match status" value="1"/>
</dbReference>
<gene>
    <name evidence="2" type="ORF">BXU00_03200</name>
</gene>